<dbReference type="SMART" id="SM00926">
    <property type="entry name" value="Molybdop_Fe4S4"/>
    <property type="match status" value="1"/>
</dbReference>
<dbReference type="GO" id="GO:0030151">
    <property type="term" value="F:molybdenum ion binding"/>
    <property type="evidence" value="ECO:0007669"/>
    <property type="project" value="TreeGrafter"/>
</dbReference>
<dbReference type="GO" id="GO:0030313">
    <property type="term" value="C:cell envelope"/>
    <property type="evidence" value="ECO:0007669"/>
    <property type="project" value="UniProtKB-SubCell"/>
</dbReference>
<comment type="cofactor">
    <cofactor evidence="1">
        <name>[4Fe-4S] cluster</name>
        <dbReference type="ChEBI" id="CHEBI:49883"/>
    </cofactor>
</comment>
<gene>
    <name evidence="10" type="primary">fdhA</name>
    <name evidence="10" type="ORF">DEAC_c35650</name>
</gene>
<evidence type="ECO:0000256" key="3">
    <source>
        <dbReference type="ARBA" id="ARBA00010312"/>
    </source>
</evidence>
<dbReference type="InterPro" id="IPR019546">
    <property type="entry name" value="TAT_signal_bac_arc"/>
</dbReference>
<protein>
    <submittedName>
        <fullName evidence="10">Formate dehydrogenase subunit alpha</fullName>
        <ecNumber evidence="10">1.2.1.2</ecNumber>
    </submittedName>
</protein>
<dbReference type="PROSITE" id="PS51318">
    <property type="entry name" value="TAT"/>
    <property type="match status" value="1"/>
</dbReference>
<dbReference type="SUPFAM" id="SSF53706">
    <property type="entry name" value="Formate dehydrogenase/DMSO reductase, domains 1-3"/>
    <property type="match status" value="1"/>
</dbReference>
<evidence type="ECO:0000256" key="1">
    <source>
        <dbReference type="ARBA" id="ARBA00001966"/>
    </source>
</evidence>
<comment type="similarity">
    <text evidence="3">Belongs to the prokaryotic molybdopterin-containing oxidoreductase family.</text>
</comment>
<dbReference type="EMBL" id="LDZY01000013">
    <property type="protein sequence ID" value="KLU64618.1"/>
    <property type="molecule type" value="Genomic_DNA"/>
</dbReference>
<keyword evidence="8" id="KW-0411">Iron-sulfur</keyword>
<keyword evidence="6 10" id="KW-0560">Oxidoreductase</keyword>
<organism evidence="10 11">
    <name type="scientific">Desulfosporosinus acididurans</name>
    <dbReference type="NCBI Taxonomy" id="476652"/>
    <lineage>
        <taxon>Bacteria</taxon>
        <taxon>Bacillati</taxon>
        <taxon>Bacillota</taxon>
        <taxon>Clostridia</taxon>
        <taxon>Eubacteriales</taxon>
        <taxon>Desulfitobacteriaceae</taxon>
        <taxon>Desulfosporosinus</taxon>
    </lineage>
</organism>
<evidence type="ECO:0000256" key="5">
    <source>
        <dbReference type="ARBA" id="ARBA00022723"/>
    </source>
</evidence>
<dbReference type="GO" id="GO:0016491">
    <property type="term" value="F:oxidoreductase activity"/>
    <property type="evidence" value="ECO:0007669"/>
    <property type="project" value="UniProtKB-KW"/>
</dbReference>
<reference evidence="10 11" key="1">
    <citation type="submission" date="2015-06" db="EMBL/GenBank/DDBJ databases">
        <title>Draft genome of the moderately acidophilic sulfate reducer Candidatus Desulfosporosinus acididurans strain M1.</title>
        <authorList>
            <person name="Poehlein A."/>
            <person name="Petzsch P."/>
            <person name="Johnson B.D."/>
            <person name="Schloemann M."/>
            <person name="Daniel R."/>
            <person name="Muehling M."/>
        </authorList>
    </citation>
    <scope>NUCLEOTIDE SEQUENCE [LARGE SCALE GENOMIC DNA]</scope>
    <source>
        <strain evidence="10 11">M1</strain>
    </source>
</reference>
<feature type="domain" description="4Fe-4S Mo/W bis-MGD-type" evidence="9">
    <location>
        <begin position="42"/>
        <end position="98"/>
    </location>
</feature>
<dbReference type="InterPro" id="IPR006963">
    <property type="entry name" value="Mopterin_OxRdtase_4Fe-4S_dom"/>
</dbReference>
<dbReference type="GO" id="GO:0009055">
    <property type="term" value="F:electron transfer activity"/>
    <property type="evidence" value="ECO:0007669"/>
    <property type="project" value="TreeGrafter"/>
</dbReference>
<evidence type="ECO:0000256" key="2">
    <source>
        <dbReference type="ARBA" id="ARBA00004196"/>
    </source>
</evidence>
<keyword evidence="7" id="KW-0408">Iron</keyword>
<dbReference type="STRING" id="476652.DEAC_c35650"/>
<keyword evidence="4" id="KW-0004">4Fe-4S</keyword>
<dbReference type="PANTHER" id="PTHR43598:SF1">
    <property type="entry name" value="FORMATE DEHYDROGENASE-O MAJOR SUBUNIT"/>
    <property type="match status" value="1"/>
</dbReference>
<evidence type="ECO:0000256" key="6">
    <source>
        <dbReference type="ARBA" id="ARBA00023002"/>
    </source>
</evidence>
<comment type="caution">
    <text evidence="10">The sequence shown here is derived from an EMBL/GenBank/DDBJ whole genome shotgun (WGS) entry which is preliminary data.</text>
</comment>
<dbReference type="Proteomes" id="UP000036356">
    <property type="component" value="Unassembled WGS sequence"/>
</dbReference>
<evidence type="ECO:0000259" key="9">
    <source>
        <dbReference type="PROSITE" id="PS51669"/>
    </source>
</evidence>
<proteinExistence type="inferred from homology"/>
<dbReference type="NCBIfam" id="TIGR01409">
    <property type="entry name" value="TAT_signal_seq"/>
    <property type="match status" value="1"/>
</dbReference>
<dbReference type="PATRIC" id="fig|476652.3.peg.3759"/>
<dbReference type="PROSITE" id="PS51669">
    <property type="entry name" value="4FE4S_MOW_BIS_MGD"/>
    <property type="match status" value="1"/>
</dbReference>
<evidence type="ECO:0000256" key="7">
    <source>
        <dbReference type="ARBA" id="ARBA00023004"/>
    </source>
</evidence>
<name>A0A0J1FNS7_9FIRM</name>
<comment type="subcellular location">
    <subcellularLocation>
        <location evidence="2">Cell envelope</location>
    </subcellularLocation>
</comment>
<dbReference type="AlphaFoldDB" id="A0A0J1FNS7"/>
<dbReference type="PROSITE" id="PS00551">
    <property type="entry name" value="MOLYBDOPTERIN_PROK_1"/>
    <property type="match status" value="1"/>
</dbReference>
<dbReference type="PANTHER" id="PTHR43598">
    <property type="entry name" value="TUNGSTEN-CONTAINING FORMYLMETHANOFURAN DEHYDROGENASE 2 SUBUNIT B"/>
    <property type="match status" value="1"/>
</dbReference>
<evidence type="ECO:0000313" key="10">
    <source>
        <dbReference type="EMBL" id="KLU64618.1"/>
    </source>
</evidence>
<dbReference type="Pfam" id="PF04879">
    <property type="entry name" value="Molybdop_Fe4S4"/>
    <property type="match status" value="1"/>
</dbReference>
<keyword evidence="11" id="KW-1185">Reference proteome</keyword>
<evidence type="ECO:0000313" key="11">
    <source>
        <dbReference type="Proteomes" id="UP000036356"/>
    </source>
</evidence>
<keyword evidence="5" id="KW-0479">Metal-binding</keyword>
<sequence>MDVSRRGFLKLSGLSIAALASGLGFDPTIAEAKGFVLKLEGSKKIPSICHFCSGGCGMLLYVKEGKLIHLEGDPDHPTNEGALCPKAASLLSVAYSPNRVTKPRRRAPGSDHWEEISWEDALNRVAQKTKEVREATWKANDEIINAKTGQRDLLSVNRAEGIAFLGSAEVDNEESYLISKFCRIIGTPYNEHQARI</sequence>
<dbReference type="EC" id="1.2.1.2" evidence="10"/>
<evidence type="ECO:0000256" key="8">
    <source>
        <dbReference type="ARBA" id="ARBA00023014"/>
    </source>
</evidence>
<dbReference type="Gene3D" id="2.20.25.90">
    <property type="entry name" value="ADC-like domains"/>
    <property type="match status" value="1"/>
</dbReference>
<dbReference type="InterPro" id="IPR027467">
    <property type="entry name" value="MopterinOxRdtase_cofactor_BS"/>
</dbReference>
<dbReference type="Gene3D" id="3.40.50.740">
    <property type="match status" value="1"/>
</dbReference>
<dbReference type="GO" id="GO:0051539">
    <property type="term" value="F:4 iron, 4 sulfur cluster binding"/>
    <property type="evidence" value="ECO:0007669"/>
    <property type="project" value="UniProtKB-KW"/>
</dbReference>
<dbReference type="InterPro" id="IPR006311">
    <property type="entry name" value="TAT_signal"/>
</dbReference>
<evidence type="ECO:0000256" key="4">
    <source>
        <dbReference type="ARBA" id="ARBA00022485"/>
    </source>
</evidence>
<accession>A0A0J1FNS7</accession>
<dbReference type="GO" id="GO:0009061">
    <property type="term" value="P:anaerobic respiration"/>
    <property type="evidence" value="ECO:0007669"/>
    <property type="project" value="TreeGrafter"/>
</dbReference>